<proteinExistence type="predicted"/>
<dbReference type="Proteomes" id="UP000176944">
    <property type="component" value="Chromosome"/>
</dbReference>
<dbReference type="AlphaFoldDB" id="A0A9Q9UW96"/>
<organism evidence="1">
    <name type="scientific">Moorena producens (strain JHB)</name>
    <dbReference type="NCBI Taxonomy" id="1454205"/>
    <lineage>
        <taxon>Bacteria</taxon>
        <taxon>Bacillati</taxon>
        <taxon>Cyanobacteriota</taxon>
        <taxon>Cyanophyceae</taxon>
        <taxon>Coleofasciculales</taxon>
        <taxon>Coleofasciculaceae</taxon>
        <taxon>Moorena</taxon>
    </lineage>
</organism>
<evidence type="ECO:0000313" key="1">
    <source>
        <dbReference type="EMBL" id="WAN69616.1"/>
    </source>
</evidence>
<dbReference type="EMBL" id="CP017708">
    <property type="protein sequence ID" value="WAN69616.1"/>
    <property type="molecule type" value="Genomic_DNA"/>
</dbReference>
<reference evidence="1" key="2">
    <citation type="submission" date="2022-10" db="EMBL/GenBank/DDBJ databases">
        <authorList>
            <person name="Ngo T.-E."/>
        </authorList>
    </citation>
    <scope>NUCLEOTIDE SEQUENCE</scope>
    <source>
        <strain evidence="1">JHB</strain>
    </source>
</reference>
<protein>
    <submittedName>
        <fullName evidence="1">Uncharacterized protein</fullName>
    </submittedName>
</protein>
<gene>
    <name evidence="1" type="ORF">BJP36_36595</name>
</gene>
<accession>A0A9Q9UW96</accession>
<reference evidence="1" key="1">
    <citation type="journal article" date="2017" name="Proc. Natl. Acad. Sci. U.S.A.">
        <title>Comparative genomics uncovers the prolific and distinctive metabolic potential of the cyanobacterial genus Moorea.</title>
        <authorList>
            <person name="Leao T."/>
            <person name="Castelao G."/>
            <person name="Korobeynikov A."/>
            <person name="Monroe E.A."/>
            <person name="Podell S."/>
            <person name="Glukhov E."/>
            <person name="Allen E.E."/>
            <person name="Gerwick W.H."/>
            <person name="Gerwick L."/>
        </authorList>
    </citation>
    <scope>NUCLEOTIDE SEQUENCE</scope>
    <source>
        <strain evidence="1">JHB</strain>
    </source>
</reference>
<name>A0A9Q9UW96_MOOP1</name>
<sequence length="76" mass="8458">MLYTYLLDLLQKSFYDSVLDAVAPGGNPQDRNGAFSVGELNSPRVAPLHRFASILIHCSLFPVPCSRLLQEVYCQT</sequence>